<name>E3BGU1_9VIBR</name>
<gene>
    <name evidence="1" type="ORF">VIBC2010_13919</name>
</gene>
<dbReference type="SMART" id="SM00855">
    <property type="entry name" value="PGAM"/>
    <property type="match status" value="1"/>
</dbReference>
<dbReference type="EMBL" id="AEIU01000050">
    <property type="protein sequence ID" value="EFP97748.1"/>
    <property type="molecule type" value="Genomic_DNA"/>
</dbReference>
<dbReference type="GO" id="GO:0005737">
    <property type="term" value="C:cytoplasm"/>
    <property type="evidence" value="ECO:0007669"/>
    <property type="project" value="InterPro"/>
</dbReference>
<reference evidence="1 2" key="1">
    <citation type="journal article" date="2012" name="Int. J. Syst. Evol. Microbiol.">
        <title>Vibrio caribbeanicus sp. nov., isolated from the marine sponge Scleritoderma cyanea.</title>
        <authorList>
            <person name="Hoffmann M."/>
            <person name="Monday S.R."/>
            <person name="Allard M.W."/>
            <person name="Strain E.A."/>
            <person name="Whittaker P."/>
            <person name="Naum M."/>
            <person name="McCarthy P.J."/>
            <person name="Lopez J.V."/>
            <person name="Fischer M."/>
            <person name="Brown E.W."/>
        </authorList>
    </citation>
    <scope>NUCLEOTIDE SEQUENCE [LARGE SCALE GENOMIC DNA]</scope>
    <source>
        <strain evidence="1 2">ATCC BAA-2122</strain>
    </source>
</reference>
<dbReference type="SUPFAM" id="SSF53254">
    <property type="entry name" value="Phosphoglycerate mutase-like"/>
    <property type="match status" value="1"/>
</dbReference>
<dbReference type="InterPro" id="IPR004449">
    <property type="entry name" value="SixA"/>
</dbReference>
<dbReference type="GO" id="GO:0101006">
    <property type="term" value="F:protein histidine phosphatase activity"/>
    <property type="evidence" value="ECO:0007669"/>
    <property type="project" value="InterPro"/>
</dbReference>
<keyword evidence="2" id="KW-1185">Reference proteome</keyword>
<dbReference type="Pfam" id="PF00300">
    <property type="entry name" value="His_Phos_1"/>
    <property type="match status" value="1"/>
</dbReference>
<dbReference type="AlphaFoldDB" id="E3BGU1"/>
<dbReference type="CDD" id="cd07067">
    <property type="entry name" value="HP_PGM_like"/>
    <property type="match status" value="1"/>
</dbReference>
<accession>E3BGU1</accession>
<sequence>MKVFIMRHGEAQQFASSDSDRQLTFKGRQRSQEIARECSELGYVHFDRVLVSPYIRAQQTWHEISAYLSVGHYETCEDITPYGDAEQVVSYISALADLHNVQTLLIVSHLPLVGYIAAELIADISPPMFSTSGLMGIEYCPDKQKGHIIAEMNV</sequence>
<dbReference type="eggNOG" id="COG2062">
    <property type="taxonomic scope" value="Bacteria"/>
</dbReference>
<dbReference type="RefSeq" id="WP_009600185.1">
    <property type="nucleotide sequence ID" value="NZ_AEIU01000050.1"/>
</dbReference>
<proteinExistence type="predicted"/>
<evidence type="ECO:0000313" key="1">
    <source>
        <dbReference type="EMBL" id="EFP97748.1"/>
    </source>
</evidence>
<dbReference type="Gene3D" id="3.40.50.1240">
    <property type="entry name" value="Phosphoglycerate mutase-like"/>
    <property type="match status" value="1"/>
</dbReference>
<dbReference type="OrthoDB" id="92610at2"/>
<dbReference type="STRING" id="796620.VIBC2010_13919"/>
<organism evidence="1 2">
    <name type="scientific">Vibrio caribbeanicus ATCC BAA-2122</name>
    <dbReference type="NCBI Taxonomy" id="796620"/>
    <lineage>
        <taxon>Bacteria</taxon>
        <taxon>Pseudomonadati</taxon>
        <taxon>Pseudomonadota</taxon>
        <taxon>Gammaproteobacteria</taxon>
        <taxon>Vibrionales</taxon>
        <taxon>Vibrionaceae</taxon>
        <taxon>Vibrio</taxon>
    </lineage>
</organism>
<dbReference type="InterPro" id="IPR029033">
    <property type="entry name" value="His_PPase_superfam"/>
</dbReference>
<dbReference type="Proteomes" id="UP000002943">
    <property type="component" value="Unassembled WGS sequence"/>
</dbReference>
<dbReference type="InterPro" id="IPR013078">
    <property type="entry name" value="His_Pase_superF_clade-1"/>
</dbReference>
<comment type="caution">
    <text evidence="1">The sequence shown here is derived from an EMBL/GenBank/DDBJ whole genome shotgun (WGS) entry which is preliminary data.</text>
</comment>
<protein>
    <submittedName>
        <fullName evidence="1">Phosphohistidine phosphatase</fullName>
    </submittedName>
</protein>
<evidence type="ECO:0000313" key="2">
    <source>
        <dbReference type="Proteomes" id="UP000002943"/>
    </source>
</evidence>
<dbReference type="NCBIfam" id="TIGR00249">
    <property type="entry name" value="sixA"/>
    <property type="match status" value="1"/>
</dbReference>